<protein>
    <submittedName>
        <fullName evidence="1">Uncharacterized protein</fullName>
    </submittedName>
</protein>
<keyword evidence="2" id="KW-1185">Reference proteome</keyword>
<sequence length="115" mass="12908">MSMGDSNSLSLDMALRTTMGAWVDLFTSYMAWGKALRDIVAQWVQQTPFSLVVKECDIPSRNEAIALRLVEQYTSIPAPRLVDLVEHQELGAHESDVRRTRKGGVKANFLLSLWA</sequence>
<reference evidence="1 2" key="1">
    <citation type="submission" date="2019-04" db="EMBL/GenBank/DDBJ databases">
        <title>Fungal friends and foes A comparative genomics study of 23 Aspergillus species from section Flavi.</title>
        <authorList>
            <consortium name="DOE Joint Genome Institute"/>
            <person name="Kjaerbolling I."/>
            <person name="Vesth T.C."/>
            <person name="Frisvad J.C."/>
            <person name="Nybo J.L."/>
            <person name="Theobald S."/>
            <person name="Kildgaard S."/>
            <person name="Petersen T.I."/>
            <person name="Kuo A."/>
            <person name="Sato A."/>
            <person name="Lyhne E.K."/>
            <person name="Kogle M.E."/>
            <person name="Wiebenga A."/>
            <person name="Kun R.S."/>
            <person name="Lubbers R.J."/>
            <person name="Makela M.R."/>
            <person name="Barry K."/>
            <person name="Chovatia M."/>
            <person name="Clum A."/>
            <person name="Daum C."/>
            <person name="Haridas S."/>
            <person name="He G."/>
            <person name="LaButti K."/>
            <person name="Lipzen A."/>
            <person name="Mondo S."/>
            <person name="Pangilinan J."/>
            <person name="Riley R."/>
            <person name="Salamov A."/>
            <person name="Simmons B.A."/>
            <person name="Magnuson J.K."/>
            <person name="Henrissat B."/>
            <person name="Mortensen U.H."/>
            <person name="Larsen T.O."/>
            <person name="De vries R.P."/>
            <person name="Grigoriev I.V."/>
            <person name="Machida M."/>
            <person name="Baker S.E."/>
            <person name="Andersen M.R."/>
        </authorList>
    </citation>
    <scope>NUCLEOTIDE SEQUENCE [LARGE SCALE GENOMIC DNA]</scope>
    <source>
        <strain evidence="1 2">CBS 117618</strain>
    </source>
</reference>
<dbReference type="VEuPathDB" id="FungiDB:BDV34DRAFT_225825"/>
<evidence type="ECO:0000313" key="2">
    <source>
        <dbReference type="Proteomes" id="UP000326532"/>
    </source>
</evidence>
<dbReference type="Proteomes" id="UP000326532">
    <property type="component" value="Unassembled WGS sequence"/>
</dbReference>
<evidence type="ECO:0000313" key="1">
    <source>
        <dbReference type="EMBL" id="KAB8205021.1"/>
    </source>
</evidence>
<gene>
    <name evidence="1" type="ORF">BDV34DRAFT_225825</name>
</gene>
<dbReference type="EMBL" id="ML734974">
    <property type="protein sequence ID" value="KAB8205021.1"/>
    <property type="molecule type" value="Genomic_DNA"/>
</dbReference>
<proteinExistence type="predicted"/>
<name>A0A5N6DIU7_ASPPA</name>
<organism evidence="1 2">
    <name type="scientific">Aspergillus parasiticus</name>
    <dbReference type="NCBI Taxonomy" id="5067"/>
    <lineage>
        <taxon>Eukaryota</taxon>
        <taxon>Fungi</taxon>
        <taxon>Dikarya</taxon>
        <taxon>Ascomycota</taxon>
        <taxon>Pezizomycotina</taxon>
        <taxon>Eurotiomycetes</taxon>
        <taxon>Eurotiomycetidae</taxon>
        <taxon>Eurotiales</taxon>
        <taxon>Aspergillaceae</taxon>
        <taxon>Aspergillus</taxon>
        <taxon>Aspergillus subgen. Circumdati</taxon>
    </lineage>
</organism>
<accession>A0A5N6DIU7</accession>
<dbReference type="AlphaFoldDB" id="A0A5N6DIU7"/>